<keyword evidence="1" id="KW-0863">Zinc-finger</keyword>
<dbReference type="PANTHER" id="PTHR47591:SF1">
    <property type="entry name" value="ZINC FINGER PROTEIN ZAT2-RELATED"/>
    <property type="match status" value="1"/>
</dbReference>
<evidence type="ECO:0000259" key="2">
    <source>
        <dbReference type="PROSITE" id="PS50157"/>
    </source>
</evidence>
<keyword evidence="3" id="KW-0808">Transferase</keyword>
<evidence type="ECO:0000313" key="3">
    <source>
        <dbReference type="EMBL" id="KAE8724736.1"/>
    </source>
</evidence>
<dbReference type="PROSITE" id="PS00028">
    <property type="entry name" value="ZINC_FINGER_C2H2_1"/>
    <property type="match status" value="1"/>
</dbReference>
<evidence type="ECO:0000256" key="1">
    <source>
        <dbReference type="PROSITE-ProRule" id="PRU00042"/>
    </source>
</evidence>
<dbReference type="Pfam" id="PF13912">
    <property type="entry name" value="zf-C2H2_6"/>
    <property type="match status" value="2"/>
</dbReference>
<dbReference type="AlphaFoldDB" id="A0A6A3C7H0"/>
<dbReference type="InterPro" id="IPR013087">
    <property type="entry name" value="Znf_C2H2_type"/>
</dbReference>
<dbReference type="EMBL" id="VEPZ02000454">
    <property type="protein sequence ID" value="KAE8724736.1"/>
    <property type="molecule type" value="Genomic_DNA"/>
</dbReference>
<dbReference type="GO" id="GO:0008270">
    <property type="term" value="F:zinc ion binding"/>
    <property type="evidence" value="ECO:0007669"/>
    <property type="project" value="UniProtKB-KW"/>
</dbReference>
<gene>
    <name evidence="3" type="ORF">F3Y22_tig00009942pilonHSYRG00193</name>
</gene>
<keyword evidence="4" id="KW-1185">Reference proteome</keyword>
<reference evidence="3" key="1">
    <citation type="submission" date="2019-09" db="EMBL/GenBank/DDBJ databases">
        <title>Draft genome information of white flower Hibiscus syriacus.</title>
        <authorList>
            <person name="Kim Y.-M."/>
        </authorList>
    </citation>
    <scope>NUCLEOTIDE SEQUENCE [LARGE SCALE GENOMIC DNA]</scope>
    <source>
        <strain evidence="3">YM2019G1</strain>
    </source>
</reference>
<dbReference type="Proteomes" id="UP000436088">
    <property type="component" value="Unassembled WGS sequence"/>
</dbReference>
<name>A0A6A3C7H0_HIBSY</name>
<dbReference type="PROSITE" id="PS50157">
    <property type="entry name" value="ZINC_FINGER_C2H2_2"/>
    <property type="match status" value="1"/>
</dbReference>
<dbReference type="GO" id="GO:0016740">
    <property type="term" value="F:transferase activity"/>
    <property type="evidence" value="ECO:0007669"/>
    <property type="project" value="UniProtKB-KW"/>
</dbReference>
<accession>A0A6A3C7H0</accession>
<evidence type="ECO:0000313" key="4">
    <source>
        <dbReference type="Proteomes" id="UP000436088"/>
    </source>
</evidence>
<protein>
    <submittedName>
        <fullName evidence="3">Xyloglucan:xyloglucosyl transferase</fullName>
    </submittedName>
</protein>
<sequence length="234" mass="25949">MWEEVLVMESTFRTHAMPPRATVAWNQPPSKSFTTCEPTNNIDTLMTEDDHEIAASLLMLANGAPVSESECGTSYHPGVQETEPFAEHLGAHFRFECPSCKKVFGSPQAGHRTSHKNAMGCFAITRSNGYNVVAHSRDDNGMARENVEDYSKLMMVWGHKCRTCLRVFSSGQALDGHMRRYHWEKGNETSLNQGLNLLAAKEDCGLDLNLPAPIEIEPSSSYSSSLALDLRLSL</sequence>
<proteinExistence type="predicted"/>
<organism evidence="3 4">
    <name type="scientific">Hibiscus syriacus</name>
    <name type="common">Rose of Sharon</name>
    <dbReference type="NCBI Taxonomy" id="106335"/>
    <lineage>
        <taxon>Eukaryota</taxon>
        <taxon>Viridiplantae</taxon>
        <taxon>Streptophyta</taxon>
        <taxon>Embryophyta</taxon>
        <taxon>Tracheophyta</taxon>
        <taxon>Spermatophyta</taxon>
        <taxon>Magnoliopsida</taxon>
        <taxon>eudicotyledons</taxon>
        <taxon>Gunneridae</taxon>
        <taxon>Pentapetalae</taxon>
        <taxon>rosids</taxon>
        <taxon>malvids</taxon>
        <taxon>Malvales</taxon>
        <taxon>Malvaceae</taxon>
        <taxon>Malvoideae</taxon>
        <taxon>Hibiscus</taxon>
    </lineage>
</organism>
<dbReference type="PANTHER" id="PTHR47591">
    <property type="entry name" value="ZINC FINGER PROTEIN ZAT2-RELATED"/>
    <property type="match status" value="1"/>
</dbReference>
<feature type="domain" description="C2H2-type" evidence="2">
    <location>
        <begin position="159"/>
        <end position="182"/>
    </location>
</feature>
<keyword evidence="1" id="KW-0862">Zinc</keyword>
<dbReference type="SMART" id="SM00355">
    <property type="entry name" value="ZnF_C2H2"/>
    <property type="match status" value="2"/>
</dbReference>
<keyword evidence="1" id="KW-0479">Metal-binding</keyword>
<comment type="caution">
    <text evidence="3">The sequence shown here is derived from an EMBL/GenBank/DDBJ whole genome shotgun (WGS) entry which is preliminary data.</text>
</comment>